<feature type="region of interest" description="Disordered" evidence="1">
    <location>
        <begin position="1"/>
        <end position="204"/>
    </location>
</feature>
<dbReference type="Proteomes" id="UP000076874">
    <property type="component" value="Unassembled WGS sequence"/>
</dbReference>
<keyword evidence="3" id="KW-1185">Reference proteome</keyword>
<dbReference type="AlphaFoldDB" id="A0A167SJE2"/>
<feature type="compositionally biased region" description="Basic and acidic residues" evidence="1">
    <location>
        <begin position="175"/>
        <end position="188"/>
    </location>
</feature>
<feature type="compositionally biased region" description="Low complexity" evidence="1">
    <location>
        <begin position="164"/>
        <end position="173"/>
    </location>
</feature>
<feature type="compositionally biased region" description="Low complexity" evidence="1">
    <location>
        <begin position="314"/>
        <end position="330"/>
    </location>
</feature>
<feature type="compositionally biased region" description="Low complexity" evidence="1">
    <location>
        <begin position="340"/>
        <end position="350"/>
    </location>
</feature>
<organism evidence="2 3">
    <name type="scientific">Niveomyces insectorum RCEF 264</name>
    <dbReference type="NCBI Taxonomy" id="1081102"/>
    <lineage>
        <taxon>Eukaryota</taxon>
        <taxon>Fungi</taxon>
        <taxon>Dikarya</taxon>
        <taxon>Ascomycota</taxon>
        <taxon>Pezizomycotina</taxon>
        <taxon>Sordariomycetes</taxon>
        <taxon>Hypocreomycetidae</taxon>
        <taxon>Hypocreales</taxon>
        <taxon>Cordycipitaceae</taxon>
        <taxon>Niveomyces</taxon>
    </lineage>
</organism>
<reference evidence="2 3" key="1">
    <citation type="journal article" date="2016" name="Genome Biol. Evol.">
        <title>Divergent and convergent evolution of fungal pathogenicity.</title>
        <authorList>
            <person name="Shang Y."/>
            <person name="Xiao G."/>
            <person name="Zheng P."/>
            <person name="Cen K."/>
            <person name="Zhan S."/>
            <person name="Wang C."/>
        </authorList>
    </citation>
    <scope>NUCLEOTIDE SEQUENCE [LARGE SCALE GENOMIC DNA]</scope>
    <source>
        <strain evidence="2 3">RCEF 264</strain>
    </source>
</reference>
<sequence>MSRYDDDGDYRASHSSFHGGRDRSRGRSPSPLRAPLGASPAYMTSATGGSGSPTAQGRLTYDPENPVFAPPPRSSNPDLVARHGSLQVPSSHHRPRSLPPSPSGSGRGRYYDDDDDDDYDRDRDRDNDYSHRARDGSRSPLGKAKHAVHDTFSTSPKGLGAGVIGAIVGGLAAHKASEAAQRARDHSSHGGSGHHHHHQSKNEQRTTLISTIVGAAVGGLGANAIEKRVERKRHNRDDRSQNRDVGELTRRDRSRSRGRDRGVDDSGDESWDDSRSPSPSRSHARGGGRRSNDRNLVISRSPSPTLAPPPPQHGGAADAYYNTAYNTAGVRDGRRDRRGSTGQRGNDNYR</sequence>
<protein>
    <submittedName>
        <fullName evidence="2">Uncharacterized protein</fullName>
    </submittedName>
</protein>
<evidence type="ECO:0000313" key="3">
    <source>
        <dbReference type="Proteomes" id="UP000076874"/>
    </source>
</evidence>
<evidence type="ECO:0000313" key="2">
    <source>
        <dbReference type="EMBL" id="OAA59677.1"/>
    </source>
</evidence>
<dbReference type="EMBL" id="AZHD01000010">
    <property type="protein sequence ID" value="OAA59677.1"/>
    <property type="molecule type" value="Genomic_DNA"/>
</dbReference>
<comment type="caution">
    <text evidence="2">The sequence shown here is derived from an EMBL/GenBank/DDBJ whole genome shotgun (WGS) entry which is preliminary data.</text>
</comment>
<proteinExistence type="predicted"/>
<dbReference type="STRING" id="1081102.A0A167SJE2"/>
<gene>
    <name evidence="2" type="ORF">SPI_05875</name>
</gene>
<evidence type="ECO:0000256" key="1">
    <source>
        <dbReference type="SAM" id="MobiDB-lite"/>
    </source>
</evidence>
<feature type="region of interest" description="Disordered" evidence="1">
    <location>
        <begin position="227"/>
        <end position="350"/>
    </location>
</feature>
<feature type="compositionally biased region" description="Basic and acidic residues" evidence="1">
    <location>
        <begin position="120"/>
        <end position="137"/>
    </location>
</feature>
<feature type="compositionally biased region" description="Basic and acidic residues" evidence="1">
    <location>
        <begin position="227"/>
        <end position="264"/>
    </location>
</feature>
<accession>A0A167SJE2</accession>
<name>A0A167SJE2_9HYPO</name>
<feature type="compositionally biased region" description="Polar residues" evidence="1">
    <location>
        <begin position="42"/>
        <end position="57"/>
    </location>
</feature>